<dbReference type="Gene3D" id="2.60.120.560">
    <property type="entry name" value="Exo-inulinase, domain 1"/>
    <property type="match status" value="1"/>
</dbReference>
<dbReference type="Pfam" id="PF06439">
    <property type="entry name" value="3keto-disac_hyd"/>
    <property type="match status" value="1"/>
</dbReference>
<keyword evidence="3" id="KW-1185">Reference proteome</keyword>
<protein>
    <submittedName>
        <fullName evidence="2">DUF1080 domain-containing protein</fullName>
    </submittedName>
</protein>
<evidence type="ECO:0000313" key="2">
    <source>
        <dbReference type="EMBL" id="MBC5991290.1"/>
    </source>
</evidence>
<accession>A0A923N1U0</accession>
<proteinExistence type="predicted"/>
<dbReference type="RefSeq" id="WP_187065301.1">
    <property type="nucleotide sequence ID" value="NZ_JACRVF010000001.1"/>
</dbReference>
<dbReference type="AlphaFoldDB" id="A0A923N1U0"/>
<dbReference type="GO" id="GO:0016787">
    <property type="term" value="F:hydrolase activity"/>
    <property type="evidence" value="ECO:0007669"/>
    <property type="project" value="InterPro"/>
</dbReference>
<evidence type="ECO:0000259" key="1">
    <source>
        <dbReference type="Pfam" id="PF06439"/>
    </source>
</evidence>
<sequence length="204" mass="23656">MQDWKPLFDGNSLQGWHRYGKDTVGIAWRAEAGVLHFVPVQHDRGDLVTEESFENFHLKLEWKVSEGGNSALLFYVQDDPERFEYTWKSGPEIQLLDNQRHPDAFKPKSKAGDLYDLIAAEEDVVKPAGEWNSTEVICDHGRLSIKMNTKTILTTTLWDEHWQELIAHSKFADIPGYGLFRSGKIALQDHEDEVWFRNIFIREL</sequence>
<name>A0A923N1U0_9BACT</name>
<reference evidence="2" key="1">
    <citation type="submission" date="2020-08" db="EMBL/GenBank/DDBJ databases">
        <title>Pontibacter sp. SD6 16S ribosomal RNA gene Genome sequencing and assembly.</title>
        <authorList>
            <person name="Kang M."/>
        </authorList>
    </citation>
    <scope>NUCLEOTIDE SEQUENCE</scope>
    <source>
        <strain evidence="2">SD6</strain>
    </source>
</reference>
<gene>
    <name evidence="2" type="ORF">H8S84_00415</name>
</gene>
<dbReference type="Proteomes" id="UP000603640">
    <property type="component" value="Unassembled WGS sequence"/>
</dbReference>
<evidence type="ECO:0000313" key="3">
    <source>
        <dbReference type="Proteomes" id="UP000603640"/>
    </source>
</evidence>
<feature type="domain" description="3-keto-alpha-glucoside-1,2-lyase/3-keto-2-hydroxy-glucal hydratase" evidence="1">
    <location>
        <begin position="3"/>
        <end position="202"/>
    </location>
</feature>
<dbReference type="EMBL" id="JACRVF010000001">
    <property type="protein sequence ID" value="MBC5991290.1"/>
    <property type="molecule type" value="Genomic_DNA"/>
</dbReference>
<organism evidence="2 3">
    <name type="scientific">Pontibacter cellulosilyticus</name>
    <dbReference type="NCBI Taxonomy" id="1720253"/>
    <lineage>
        <taxon>Bacteria</taxon>
        <taxon>Pseudomonadati</taxon>
        <taxon>Bacteroidota</taxon>
        <taxon>Cytophagia</taxon>
        <taxon>Cytophagales</taxon>
        <taxon>Hymenobacteraceae</taxon>
        <taxon>Pontibacter</taxon>
    </lineage>
</organism>
<comment type="caution">
    <text evidence="2">The sequence shown here is derived from an EMBL/GenBank/DDBJ whole genome shotgun (WGS) entry which is preliminary data.</text>
</comment>
<dbReference type="InterPro" id="IPR010496">
    <property type="entry name" value="AL/BT2_dom"/>
</dbReference>